<dbReference type="CDD" id="cd09279">
    <property type="entry name" value="RNase_HI_like"/>
    <property type="match status" value="1"/>
</dbReference>
<name>A0A371I2N5_MUCPR</name>
<evidence type="ECO:0000313" key="3">
    <source>
        <dbReference type="Proteomes" id="UP000257109"/>
    </source>
</evidence>
<organism evidence="2 3">
    <name type="scientific">Mucuna pruriens</name>
    <name type="common">Velvet bean</name>
    <name type="synonym">Dolichos pruriens</name>
    <dbReference type="NCBI Taxonomy" id="157652"/>
    <lineage>
        <taxon>Eukaryota</taxon>
        <taxon>Viridiplantae</taxon>
        <taxon>Streptophyta</taxon>
        <taxon>Embryophyta</taxon>
        <taxon>Tracheophyta</taxon>
        <taxon>Spermatophyta</taxon>
        <taxon>Magnoliopsida</taxon>
        <taxon>eudicotyledons</taxon>
        <taxon>Gunneridae</taxon>
        <taxon>Pentapetalae</taxon>
        <taxon>rosids</taxon>
        <taxon>fabids</taxon>
        <taxon>Fabales</taxon>
        <taxon>Fabaceae</taxon>
        <taxon>Papilionoideae</taxon>
        <taxon>50 kb inversion clade</taxon>
        <taxon>NPAAA clade</taxon>
        <taxon>indigoferoid/millettioid clade</taxon>
        <taxon>Phaseoleae</taxon>
        <taxon>Mucuna</taxon>
    </lineage>
</organism>
<dbReference type="InterPro" id="IPR036397">
    <property type="entry name" value="RNaseH_sf"/>
</dbReference>
<accession>A0A371I2N5</accession>
<dbReference type="STRING" id="157652.A0A371I2N5"/>
<feature type="non-terminal residue" evidence="2">
    <location>
        <position position="1"/>
    </location>
</feature>
<comment type="caution">
    <text evidence="2">The sequence shown here is derived from an EMBL/GenBank/DDBJ whole genome shotgun (WGS) entry which is preliminary data.</text>
</comment>
<protein>
    <recommendedName>
        <fullName evidence="1">RNase H type-1 domain-containing protein</fullName>
    </recommendedName>
</protein>
<dbReference type="PANTHER" id="PTHR48475">
    <property type="entry name" value="RIBONUCLEASE H"/>
    <property type="match status" value="1"/>
</dbReference>
<dbReference type="GO" id="GO:0003676">
    <property type="term" value="F:nucleic acid binding"/>
    <property type="evidence" value="ECO:0007669"/>
    <property type="project" value="InterPro"/>
</dbReference>
<dbReference type="Gene3D" id="3.30.420.10">
    <property type="entry name" value="Ribonuclease H-like superfamily/Ribonuclease H"/>
    <property type="match status" value="1"/>
</dbReference>
<dbReference type="Pfam" id="PF13456">
    <property type="entry name" value="RVT_3"/>
    <property type="match status" value="1"/>
</dbReference>
<keyword evidence="3" id="KW-1185">Reference proteome</keyword>
<dbReference type="GO" id="GO:0004523">
    <property type="term" value="F:RNA-DNA hybrid ribonuclease activity"/>
    <property type="evidence" value="ECO:0007669"/>
    <property type="project" value="InterPro"/>
</dbReference>
<evidence type="ECO:0000313" key="2">
    <source>
        <dbReference type="EMBL" id="RDY09300.1"/>
    </source>
</evidence>
<dbReference type="EMBL" id="QJKJ01001078">
    <property type="protein sequence ID" value="RDY09300.1"/>
    <property type="molecule type" value="Genomic_DNA"/>
</dbReference>
<dbReference type="PANTHER" id="PTHR48475:SF1">
    <property type="entry name" value="RNASE H TYPE-1 DOMAIN-CONTAINING PROTEIN"/>
    <property type="match status" value="1"/>
</dbReference>
<feature type="domain" description="RNase H type-1" evidence="1">
    <location>
        <begin position="104"/>
        <end position="189"/>
    </location>
</feature>
<dbReference type="AlphaFoldDB" id="A0A371I2N5"/>
<gene>
    <name evidence="2" type="ORF">CR513_06326</name>
</gene>
<dbReference type="Proteomes" id="UP000257109">
    <property type="component" value="Unassembled WGS sequence"/>
</dbReference>
<sequence length="197" mass="22731">MDPLKYIFEKLALTGRIARWQMALSKYDIVYTRSALAEQLAYHPLDEYHPLLNELSEEHIMMAEKDEQKAELDKWKLWFDGASNLLGNGIRAILTSPKDQLGFDCTNNMAEYKACAMGITMVIEHQISRLKVFGELVLVIYQLRGEWETRDAKLVPYHAHIMALSEHFDEISFHYVPWDENQMANALATLSAMLHAN</sequence>
<evidence type="ECO:0000259" key="1">
    <source>
        <dbReference type="Pfam" id="PF13456"/>
    </source>
</evidence>
<proteinExistence type="predicted"/>
<dbReference type="SUPFAM" id="SSF53098">
    <property type="entry name" value="Ribonuclease H-like"/>
    <property type="match status" value="1"/>
</dbReference>
<dbReference type="OrthoDB" id="2016287at2759"/>
<dbReference type="InterPro" id="IPR002156">
    <property type="entry name" value="RNaseH_domain"/>
</dbReference>
<reference evidence="2" key="1">
    <citation type="submission" date="2018-05" db="EMBL/GenBank/DDBJ databases">
        <title>Draft genome of Mucuna pruriens seed.</title>
        <authorList>
            <person name="Nnadi N.E."/>
            <person name="Vos R."/>
            <person name="Hasami M.H."/>
            <person name="Devisetty U.K."/>
            <person name="Aguiy J.C."/>
        </authorList>
    </citation>
    <scope>NUCLEOTIDE SEQUENCE [LARGE SCALE GENOMIC DNA]</scope>
    <source>
        <strain evidence="2">JCA_2017</strain>
    </source>
</reference>
<dbReference type="InterPro" id="IPR012337">
    <property type="entry name" value="RNaseH-like_sf"/>
</dbReference>